<dbReference type="PANTHER" id="PTHR31469:SF4">
    <property type="entry name" value="O-FUCOSYLTRANSFERASE FAMILY PROTEIN"/>
    <property type="match status" value="1"/>
</dbReference>
<evidence type="ECO:0000313" key="5">
    <source>
        <dbReference type="Proteomes" id="UP000807159"/>
    </source>
</evidence>
<gene>
    <name evidence="4" type="ORF">H0E87_005857</name>
</gene>
<feature type="chain" id="PRO_5035938960" evidence="1">
    <location>
        <begin position="23"/>
        <end position="376"/>
    </location>
</feature>
<dbReference type="Pfam" id="PF23272">
    <property type="entry name" value="DUF7075"/>
    <property type="match status" value="1"/>
</dbReference>
<sequence>MLTSNLCFSVFVVSVLIFTVTAITYKPPNPWLESAPAFTKLLTQNENATFKIDDSVVKTGEDLQTGTAPAVPPPADIKPITEEVIKKKEEEVSDMTLKSSGREDLEVVNCSDPKVWITVEKFNWWLFKSVVFLDYPTPVNGSKQDECDVSWTRIRVNSSRSGRNNPKVAPLVQDNEINETIPKLGSETNFRNGKYLYYSRGGDYCKGMNQYMCELLWGLGEAMYLNRTFVMDLSMCFAGSYNPDGKDQEGTDFRFYFDFEHLKEAASIAEEGEFLRDWKKWNRSRKKKVPVKKVVAHKMTPMQPRKVKSTIIWRQFDGQEPENYWHRMFEGRAAKYIQRPWHAAWKSKRLMSIVTDISGRMDWDFGTCGSWGESSK</sequence>
<dbReference type="GO" id="GO:0005794">
    <property type="term" value="C:Golgi apparatus"/>
    <property type="evidence" value="ECO:0007669"/>
    <property type="project" value="TreeGrafter"/>
</dbReference>
<protein>
    <submittedName>
        <fullName evidence="4">Uncharacterized protein</fullName>
    </submittedName>
</protein>
<organism evidence="4 5">
    <name type="scientific">Populus deltoides</name>
    <name type="common">Eastern poplar</name>
    <name type="synonym">Eastern cottonwood</name>
    <dbReference type="NCBI Taxonomy" id="3696"/>
    <lineage>
        <taxon>Eukaryota</taxon>
        <taxon>Viridiplantae</taxon>
        <taxon>Streptophyta</taxon>
        <taxon>Embryophyta</taxon>
        <taxon>Tracheophyta</taxon>
        <taxon>Spermatophyta</taxon>
        <taxon>Magnoliopsida</taxon>
        <taxon>eudicotyledons</taxon>
        <taxon>Gunneridae</taxon>
        <taxon>Pentapetalae</taxon>
        <taxon>rosids</taxon>
        <taxon>fabids</taxon>
        <taxon>Malpighiales</taxon>
        <taxon>Salicaceae</taxon>
        <taxon>Saliceae</taxon>
        <taxon>Populus</taxon>
    </lineage>
</organism>
<accession>A0A8T2Z4V4</accession>
<dbReference type="PANTHER" id="PTHR31469">
    <property type="entry name" value="OS07G0633600 PROTEIN"/>
    <property type="match status" value="1"/>
</dbReference>
<evidence type="ECO:0000256" key="1">
    <source>
        <dbReference type="SAM" id="SignalP"/>
    </source>
</evidence>
<feature type="domain" description="DUF7075" evidence="3">
    <location>
        <begin position="189"/>
        <end position="366"/>
    </location>
</feature>
<dbReference type="Proteomes" id="UP000807159">
    <property type="component" value="Chromosome 3"/>
</dbReference>
<name>A0A8T2Z4V4_POPDE</name>
<proteinExistence type="predicted"/>
<reference evidence="4" key="1">
    <citation type="journal article" date="2021" name="J. Hered.">
        <title>Genome Assembly of Salicaceae Populus deltoides (Eastern Cottonwood) I-69 Based on Nanopore Sequencing and Hi-C Technologies.</title>
        <authorList>
            <person name="Bai S."/>
            <person name="Wu H."/>
            <person name="Zhang J."/>
            <person name="Pan Z."/>
            <person name="Zhao W."/>
            <person name="Li Z."/>
            <person name="Tong C."/>
        </authorList>
    </citation>
    <scope>NUCLEOTIDE SEQUENCE</scope>
    <source>
        <tissue evidence="4">Leaf</tissue>
    </source>
</reference>
<dbReference type="AlphaFoldDB" id="A0A8T2Z4V4"/>
<evidence type="ECO:0000259" key="3">
    <source>
        <dbReference type="Pfam" id="PF23272"/>
    </source>
</evidence>
<evidence type="ECO:0000259" key="2">
    <source>
        <dbReference type="Pfam" id="PF23269"/>
    </source>
</evidence>
<dbReference type="Pfam" id="PF23269">
    <property type="entry name" value="DUF7074"/>
    <property type="match status" value="1"/>
</dbReference>
<comment type="caution">
    <text evidence="4">The sequence shown here is derived from an EMBL/GenBank/DDBJ whole genome shotgun (WGS) entry which is preliminary data.</text>
</comment>
<keyword evidence="5" id="KW-1185">Reference proteome</keyword>
<dbReference type="InterPro" id="IPR055502">
    <property type="entry name" value="DUF7074"/>
</dbReference>
<dbReference type="EMBL" id="JACEGQ020000003">
    <property type="protein sequence ID" value="KAH8512378.1"/>
    <property type="molecule type" value="Genomic_DNA"/>
</dbReference>
<evidence type="ECO:0000313" key="4">
    <source>
        <dbReference type="EMBL" id="KAH8512378.1"/>
    </source>
</evidence>
<feature type="signal peptide" evidence="1">
    <location>
        <begin position="1"/>
        <end position="22"/>
    </location>
</feature>
<dbReference type="InterPro" id="IPR055503">
    <property type="entry name" value="DUF7075"/>
</dbReference>
<feature type="domain" description="DUF7074" evidence="2">
    <location>
        <begin position="106"/>
        <end position="152"/>
    </location>
</feature>
<keyword evidence="1" id="KW-0732">Signal</keyword>